<accession>A0ABQ8Q860</accession>
<sequence length="85" mass="10067">SNIFTNAIESFSPDDQELPHITAQIPHITQILLLLETWIWPSNSLLKEVVEILFREELIKVLFATDIFYRAQYSCQNRDRISLYR</sequence>
<evidence type="ECO:0000313" key="1">
    <source>
        <dbReference type="EMBL" id="KAJ3994711.1"/>
    </source>
</evidence>
<comment type="caution">
    <text evidence="1">The sequence shown here is derived from an EMBL/GenBank/DDBJ whole genome shotgun (WGS) entry which is preliminary data.</text>
</comment>
<name>A0ABQ8Q860_9AGAR</name>
<evidence type="ECO:0000313" key="2">
    <source>
        <dbReference type="Proteomes" id="UP001163828"/>
    </source>
</evidence>
<protein>
    <submittedName>
        <fullName evidence="1">Uncharacterized protein</fullName>
    </submittedName>
</protein>
<feature type="non-terminal residue" evidence="1">
    <location>
        <position position="1"/>
    </location>
</feature>
<keyword evidence="2" id="KW-1185">Reference proteome</keyword>
<proteinExistence type="predicted"/>
<gene>
    <name evidence="1" type="ORF">F5050DRAFT_1575093</name>
</gene>
<dbReference type="EMBL" id="MU790688">
    <property type="protein sequence ID" value="KAJ3994711.1"/>
    <property type="molecule type" value="Genomic_DNA"/>
</dbReference>
<reference evidence="1" key="1">
    <citation type="submission" date="2022-08" db="EMBL/GenBank/DDBJ databases">
        <authorList>
            <consortium name="DOE Joint Genome Institute"/>
            <person name="Min B."/>
            <person name="Riley R."/>
            <person name="Sierra-Patev S."/>
            <person name="Naranjo-Ortiz M."/>
            <person name="Looney B."/>
            <person name="Konkel Z."/>
            <person name="Slot J.C."/>
            <person name="Sakamoto Y."/>
            <person name="Steenwyk J.L."/>
            <person name="Rokas A."/>
            <person name="Carro J."/>
            <person name="Camarero S."/>
            <person name="Ferreira P."/>
            <person name="Molpeceres G."/>
            <person name="Ruiz-Duenas F.J."/>
            <person name="Serrano A."/>
            <person name="Henrissat B."/>
            <person name="Drula E."/>
            <person name="Hughes K.W."/>
            <person name="Mata J.L."/>
            <person name="Ishikawa N.K."/>
            <person name="Vargas-Isla R."/>
            <person name="Ushijima S."/>
            <person name="Smith C.A."/>
            <person name="Ahrendt S."/>
            <person name="Andreopoulos W."/>
            <person name="He G."/>
            <person name="Labutti K."/>
            <person name="Lipzen A."/>
            <person name="Ng V."/>
            <person name="Sandor L."/>
            <person name="Barry K."/>
            <person name="Martinez A.T."/>
            <person name="Xiao Y."/>
            <person name="Gibbons J.G."/>
            <person name="Terashima K."/>
            <person name="Hibbett D.S."/>
            <person name="Grigoriev I.V."/>
        </authorList>
    </citation>
    <scope>NUCLEOTIDE SEQUENCE</scope>
    <source>
        <strain evidence="1">TFB10827</strain>
    </source>
</reference>
<organism evidence="1 2">
    <name type="scientific">Lentinula boryana</name>
    <dbReference type="NCBI Taxonomy" id="40481"/>
    <lineage>
        <taxon>Eukaryota</taxon>
        <taxon>Fungi</taxon>
        <taxon>Dikarya</taxon>
        <taxon>Basidiomycota</taxon>
        <taxon>Agaricomycotina</taxon>
        <taxon>Agaricomycetes</taxon>
        <taxon>Agaricomycetidae</taxon>
        <taxon>Agaricales</taxon>
        <taxon>Marasmiineae</taxon>
        <taxon>Omphalotaceae</taxon>
        <taxon>Lentinula</taxon>
    </lineage>
</organism>
<dbReference type="Proteomes" id="UP001163828">
    <property type="component" value="Unassembled WGS sequence"/>
</dbReference>